<dbReference type="Pfam" id="PF00440">
    <property type="entry name" value="TetR_N"/>
    <property type="match status" value="1"/>
</dbReference>
<keyword evidence="4" id="KW-0804">Transcription</keyword>
<dbReference type="PROSITE" id="PS50977">
    <property type="entry name" value="HTH_TETR_2"/>
    <property type="match status" value="1"/>
</dbReference>
<keyword evidence="3 5" id="KW-0238">DNA-binding</keyword>
<dbReference type="Proteomes" id="UP000739565">
    <property type="component" value="Unassembled WGS sequence"/>
</dbReference>
<dbReference type="PANTHER" id="PTHR30328:SF54">
    <property type="entry name" value="HTH-TYPE TRANSCRIPTIONAL REPRESSOR SCO4008"/>
    <property type="match status" value="1"/>
</dbReference>
<organism evidence="8 9">
    <name type="scientific">Zwartia hollandica</name>
    <dbReference type="NCBI Taxonomy" id="324606"/>
    <lineage>
        <taxon>Bacteria</taxon>
        <taxon>Pseudomonadati</taxon>
        <taxon>Pseudomonadota</taxon>
        <taxon>Betaproteobacteria</taxon>
        <taxon>Burkholderiales</taxon>
        <taxon>Alcaligenaceae</taxon>
        <taxon>Zwartia</taxon>
    </lineage>
</organism>
<evidence type="ECO:0000313" key="8">
    <source>
        <dbReference type="EMBL" id="MBZ1350861.1"/>
    </source>
</evidence>
<evidence type="ECO:0000256" key="4">
    <source>
        <dbReference type="ARBA" id="ARBA00023163"/>
    </source>
</evidence>
<dbReference type="SUPFAM" id="SSF48498">
    <property type="entry name" value="Tetracyclin repressor-like, C-terminal domain"/>
    <property type="match status" value="1"/>
</dbReference>
<reference evidence="8" key="1">
    <citation type="submission" date="2021-07" db="EMBL/GenBank/DDBJ databases">
        <title>New genus and species of the family Alcaligenaceae.</title>
        <authorList>
            <person name="Hahn M.W."/>
        </authorList>
    </citation>
    <scope>NUCLEOTIDE SEQUENCE</scope>
    <source>
        <strain evidence="8">LF4-65</strain>
    </source>
</reference>
<keyword evidence="1" id="KW-0678">Repressor</keyword>
<dbReference type="InterPro" id="IPR009057">
    <property type="entry name" value="Homeodomain-like_sf"/>
</dbReference>
<feature type="DNA-binding region" description="H-T-H motif" evidence="5">
    <location>
        <begin position="46"/>
        <end position="65"/>
    </location>
</feature>
<dbReference type="EMBL" id="JAHXRI010000007">
    <property type="protein sequence ID" value="MBZ1350861.1"/>
    <property type="molecule type" value="Genomic_DNA"/>
</dbReference>
<dbReference type="SUPFAM" id="SSF46689">
    <property type="entry name" value="Homeodomain-like"/>
    <property type="match status" value="1"/>
</dbReference>
<dbReference type="Pfam" id="PF17938">
    <property type="entry name" value="TetR_C_29"/>
    <property type="match status" value="1"/>
</dbReference>
<dbReference type="Gene3D" id="1.10.357.10">
    <property type="entry name" value="Tetracycline Repressor, domain 2"/>
    <property type="match status" value="1"/>
</dbReference>
<sequence>MTAKAMSNSQPQRKVGAREKSAETTRDSLLRAAIKVFAKHGFDGGSIDQISKAANSHDRMIYYYFGNKESLFVAALEEIYRRFNVAEAALKLDLAQPKLALEQVVRFVLHYYKKHPEFVTLLNSENLHRGKHIARSNKAQEFSSPAISVVDEVLRRGIAQGSFRATVASRDLYMMIVALGYFYQSNRFTLSAFLGEDLETPAVFEQWETFVIDAVLRTVLTPAAL</sequence>
<feature type="domain" description="HTH tetR-type" evidence="7">
    <location>
        <begin position="23"/>
        <end position="83"/>
    </location>
</feature>
<evidence type="ECO:0000256" key="6">
    <source>
        <dbReference type="SAM" id="MobiDB-lite"/>
    </source>
</evidence>
<comment type="caution">
    <text evidence="8">The sequence shown here is derived from an EMBL/GenBank/DDBJ whole genome shotgun (WGS) entry which is preliminary data.</text>
</comment>
<evidence type="ECO:0000256" key="5">
    <source>
        <dbReference type="PROSITE-ProRule" id="PRU00335"/>
    </source>
</evidence>
<dbReference type="InterPro" id="IPR036271">
    <property type="entry name" value="Tet_transcr_reg_TetR-rel_C_sf"/>
</dbReference>
<dbReference type="InterPro" id="IPR050109">
    <property type="entry name" value="HTH-type_TetR-like_transc_reg"/>
</dbReference>
<dbReference type="InterPro" id="IPR041474">
    <property type="entry name" value="NicS_C"/>
</dbReference>
<name>A0A953N8N2_9BURK</name>
<evidence type="ECO:0000313" key="9">
    <source>
        <dbReference type="Proteomes" id="UP000739565"/>
    </source>
</evidence>
<evidence type="ECO:0000256" key="1">
    <source>
        <dbReference type="ARBA" id="ARBA00022491"/>
    </source>
</evidence>
<dbReference type="AlphaFoldDB" id="A0A953N8N2"/>
<feature type="region of interest" description="Disordered" evidence="6">
    <location>
        <begin position="1"/>
        <end position="23"/>
    </location>
</feature>
<evidence type="ECO:0000256" key="2">
    <source>
        <dbReference type="ARBA" id="ARBA00023015"/>
    </source>
</evidence>
<evidence type="ECO:0000256" key="3">
    <source>
        <dbReference type="ARBA" id="ARBA00023125"/>
    </source>
</evidence>
<evidence type="ECO:0000259" key="7">
    <source>
        <dbReference type="PROSITE" id="PS50977"/>
    </source>
</evidence>
<keyword evidence="2" id="KW-0805">Transcription regulation</keyword>
<keyword evidence="9" id="KW-1185">Reference proteome</keyword>
<proteinExistence type="predicted"/>
<dbReference type="GO" id="GO:0003677">
    <property type="term" value="F:DNA binding"/>
    <property type="evidence" value="ECO:0007669"/>
    <property type="project" value="UniProtKB-UniRule"/>
</dbReference>
<dbReference type="PRINTS" id="PR00455">
    <property type="entry name" value="HTHTETR"/>
</dbReference>
<dbReference type="PANTHER" id="PTHR30328">
    <property type="entry name" value="TRANSCRIPTIONAL REPRESSOR"/>
    <property type="match status" value="1"/>
</dbReference>
<dbReference type="InterPro" id="IPR001647">
    <property type="entry name" value="HTH_TetR"/>
</dbReference>
<dbReference type="PROSITE" id="PS01081">
    <property type="entry name" value="HTH_TETR_1"/>
    <property type="match status" value="1"/>
</dbReference>
<feature type="compositionally biased region" description="Polar residues" evidence="6">
    <location>
        <begin position="1"/>
        <end position="12"/>
    </location>
</feature>
<protein>
    <submittedName>
        <fullName evidence="8">TetR family transcriptional regulator</fullName>
    </submittedName>
</protein>
<accession>A0A953N8N2</accession>
<dbReference type="InterPro" id="IPR023772">
    <property type="entry name" value="DNA-bd_HTH_TetR-type_CS"/>
</dbReference>
<gene>
    <name evidence="8" type="ORF">KZZ10_09415</name>
</gene>